<dbReference type="EMBL" id="JAPFFI010000014">
    <property type="protein sequence ID" value="KAJ6366669.1"/>
    <property type="molecule type" value="Genomic_DNA"/>
</dbReference>
<dbReference type="PANTHER" id="PTHR35484">
    <property type="entry name" value="OUTER ENVELOPE PORE PROTEIN 37, CHLOROPLASTIC"/>
    <property type="match status" value="1"/>
</dbReference>
<dbReference type="SUPFAM" id="SSF101447">
    <property type="entry name" value="Formin homology 2 domain (FH2 domain)"/>
    <property type="match status" value="1"/>
</dbReference>
<feature type="compositionally biased region" description="Pro residues" evidence="1">
    <location>
        <begin position="1"/>
        <end position="14"/>
    </location>
</feature>
<feature type="region of interest" description="Disordered" evidence="1">
    <location>
        <begin position="1"/>
        <end position="38"/>
    </location>
</feature>
<reference evidence="2" key="1">
    <citation type="submission" date="2022-10" db="EMBL/GenBank/DDBJ databases">
        <authorList>
            <person name="Hyden B.L."/>
            <person name="Feng K."/>
            <person name="Yates T."/>
            <person name="Jawdy S."/>
            <person name="Smart L.B."/>
            <person name="Muchero W."/>
        </authorList>
    </citation>
    <scope>NUCLEOTIDE SEQUENCE</scope>
    <source>
        <tissue evidence="2">Shoot tip</tissue>
    </source>
</reference>
<dbReference type="PANTHER" id="PTHR35484:SF2">
    <property type="entry name" value="OUTER ENVELOPE PORE PROTEIN 37, CHLOROPLASTIC"/>
    <property type="match status" value="1"/>
</dbReference>
<organism evidence="2 3">
    <name type="scientific">Salix suchowensis</name>
    <dbReference type="NCBI Taxonomy" id="1278906"/>
    <lineage>
        <taxon>Eukaryota</taxon>
        <taxon>Viridiplantae</taxon>
        <taxon>Streptophyta</taxon>
        <taxon>Embryophyta</taxon>
        <taxon>Tracheophyta</taxon>
        <taxon>Spermatophyta</taxon>
        <taxon>Magnoliopsida</taxon>
        <taxon>eudicotyledons</taxon>
        <taxon>Gunneridae</taxon>
        <taxon>Pentapetalae</taxon>
        <taxon>rosids</taxon>
        <taxon>fabids</taxon>
        <taxon>Malpighiales</taxon>
        <taxon>Salicaceae</taxon>
        <taxon>Saliceae</taxon>
        <taxon>Salix</taxon>
    </lineage>
</organism>
<dbReference type="InterPro" id="IPR038951">
    <property type="entry name" value="OEP37-like"/>
</dbReference>
<proteinExistence type="predicted"/>
<protein>
    <submittedName>
        <fullName evidence="2">Uncharacterized protein</fullName>
    </submittedName>
</protein>
<sequence length="174" mass="19034">MAESSPPPPLPPSPNHMVPPILHTDPPPPPPPPPPPRSCKICLLSKRPKLRVTSEFDSDTSLFFHKVSCKLLDSFAKFKLSFLNNNKGELSQPQFAFTSKLLSIHYDLEEQNALVKGSFDLGPNLHFKAAHDVKAQHGEVTMVADLGDPGYALEISSLVPTVGVPRATLKIPSW</sequence>
<gene>
    <name evidence="2" type="ORF">OIU77_003116</name>
</gene>
<evidence type="ECO:0000256" key="1">
    <source>
        <dbReference type="SAM" id="MobiDB-lite"/>
    </source>
</evidence>
<feature type="compositionally biased region" description="Pro residues" evidence="1">
    <location>
        <begin position="25"/>
        <end position="37"/>
    </location>
</feature>
<evidence type="ECO:0000313" key="3">
    <source>
        <dbReference type="Proteomes" id="UP001141253"/>
    </source>
</evidence>
<evidence type="ECO:0000313" key="2">
    <source>
        <dbReference type="EMBL" id="KAJ6366669.1"/>
    </source>
</evidence>
<keyword evidence="3" id="KW-1185">Reference proteome</keyword>
<dbReference type="Proteomes" id="UP001141253">
    <property type="component" value="Chromosome 7"/>
</dbReference>
<comment type="caution">
    <text evidence="2">The sequence shown here is derived from an EMBL/GenBank/DDBJ whole genome shotgun (WGS) entry which is preliminary data.</text>
</comment>
<reference evidence="2" key="2">
    <citation type="journal article" date="2023" name="Int. J. Mol. Sci.">
        <title>De Novo Assembly and Annotation of 11 Diverse Shrub Willow (Salix) Genomes Reveals Novel Gene Organization in Sex-Linked Regions.</title>
        <authorList>
            <person name="Hyden B."/>
            <person name="Feng K."/>
            <person name="Yates T.B."/>
            <person name="Jawdy S."/>
            <person name="Cereghino C."/>
            <person name="Smart L.B."/>
            <person name="Muchero W."/>
        </authorList>
    </citation>
    <scope>NUCLEOTIDE SEQUENCE</scope>
    <source>
        <tissue evidence="2">Shoot tip</tissue>
    </source>
</reference>
<name>A0ABQ9AZR8_9ROSI</name>
<accession>A0ABQ9AZR8</accession>